<dbReference type="OrthoDB" id="9993688at2759"/>
<name>A0A2H3HMN0_GIBZA</name>
<dbReference type="SUPFAM" id="SSF46934">
    <property type="entry name" value="UBA-like"/>
    <property type="match status" value="1"/>
</dbReference>
<evidence type="ECO:0000256" key="3">
    <source>
        <dbReference type="ARBA" id="ARBA00039884"/>
    </source>
</evidence>
<dbReference type="PROSITE" id="PS00183">
    <property type="entry name" value="UBC_1"/>
    <property type="match status" value="1"/>
</dbReference>
<evidence type="ECO:0000256" key="7">
    <source>
        <dbReference type="PROSITE-ProRule" id="PRU10133"/>
    </source>
</evidence>
<keyword evidence="2 8" id="KW-0833">Ubl conjugation pathway</keyword>
<dbReference type="AlphaFoldDB" id="A0A2H3HMN0"/>
<evidence type="ECO:0000256" key="1">
    <source>
        <dbReference type="ARBA" id="ARBA00022679"/>
    </source>
</evidence>
<comment type="similarity">
    <text evidence="8">Belongs to the ubiquitin-conjugating enzyme family.</text>
</comment>
<dbReference type="GO" id="GO:0005524">
    <property type="term" value="F:ATP binding"/>
    <property type="evidence" value="ECO:0007669"/>
    <property type="project" value="UniProtKB-UniRule"/>
</dbReference>
<dbReference type="GO" id="GO:0016740">
    <property type="term" value="F:transferase activity"/>
    <property type="evidence" value="ECO:0007669"/>
    <property type="project" value="UniProtKB-KW"/>
</dbReference>
<sequence length="234" mass="25978">MSRDRRIMKELADIQHDHDSSGVNAILVSEGNMTHLKGSFPAPPDTPYSGGTYTIDIQIPDQYPFKAPSMRFDTKIWHPNVSSQTGAICLDTLSSNWSPVQTIKTALLSLRLLLECPNPKDPQDAEVAKMMMDSPERFAAKAHDWAVQHAGAPRRDVDLSQYKSEGAPAPPKVDAARYMGYNKDLVERFVNMGFPLDNVVEAFIAIGIERNGGRDYVLEEAYMGDIVARLLGEQ</sequence>
<feature type="domain" description="UBC core" evidence="9">
    <location>
        <begin position="2"/>
        <end position="151"/>
    </location>
</feature>
<reference evidence="11" key="1">
    <citation type="submission" date="2019-04" db="EMBL/GenBank/DDBJ databases">
        <authorList>
            <person name="Melise S."/>
            <person name="Noan J."/>
            <person name="Okalmin O."/>
        </authorList>
    </citation>
    <scope>NUCLEOTIDE SEQUENCE</scope>
    <source>
        <strain evidence="11">FN9</strain>
    </source>
</reference>
<dbReference type="Pfam" id="PF09288">
    <property type="entry name" value="UBA_3"/>
    <property type="match status" value="1"/>
</dbReference>
<dbReference type="InterPro" id="IPR015368">
    <property type="entry name" value="UBA_C_fun"/>
</dbReference>
<dbReference type="Gene3D" id="3.10.110.10">
    <property type="entry name" value="Ubiquitin Conjugating Enzyme"/>
    <property type="match status" value="1"/>
</dbReference>
<organism evidence="10 12">
    <name type="scientific">Gibberella zeae</name>
    <name type="common">Wheat head blight fungus</name>
    <name type="synonym">Fusarium graminearum</name>
    <dbReference type="NCBI Taxonomy" id="5518"/>
    <lineage>
        <taxon>Eukaryota</taxon>
        <taxon>Fungi</taxon>
        <taxon>Dikarya</taxon>
        <taxon>Ascomycota</taxon>
        <taxon>Pezizomycotina</taxon>
        <taxon>Sordariomycetes</taxon>
        <taxon>Hypocreomycetidae</taxon>
        <taxon>Hypocreales</taxon>
        <taxon>Nectriaceae</taxon>
        <taxon>Fusarium</taxon>
    </lineage>
</organism>
<dbReference type="Pfam" id="PF00179">
    <property type="entry name" value="UQ_con"/>
    <property type="match status" value="1"/>
</dbReference>
<keyword evidence="8" id="KW-0547">Nucleotide-binding</keyword>
<dbReference type="InterPro" id="IPR016135">
    <property type="entry name" value="UBQ-conjugating_enzyme/RWD"/>
</dbReference>
<dbReference type="CDD" id="cd14311">
    <property type="entry name" value="UBA_II_E2_UBC1"/>
    <property type="match status" value="1"/>
</dbReference>
<evidence type="ECO:0000313" key="10">
    <source>
        <dbReference type="EMBL" id="CAG1970036.1"/>
    </source>
</evidence>
<evidence type="ECO:0000313" key="12">
    <source>
        <dbReference type="Proteomes" id="UP000746612"/>
    </source>
</evidence>
<dbReference type="InterPro" id="IPR050113">
    <property type="entry name" value="Ub_conjugating_enzyme"/>
</dbReference>
<evidence type="ECO:0000256" key="4">
    <source>
        <dbReference type="ARBA" id="ARBA00041569"/>
    </source>
</evidence>
<reference evidence="10" key="2">
    <citation type="submission" date="2021-03" db="EMBL/GenBank/DDBJ databases">
        <authorList>
            <person name="Alouane T."/>
            <person name="Langin T."/>
            <person name="Bonhomme L."/>
        </authorList>
    </citation>
    <scope>NUCLEOTIDE SEQUENCE</scope>
    <source>
        <strain evidence="10">MDC_Fg202</strain>
    </source>
</reference>
<dbReference type="PROSITE" id="PS50127">
    <property type="entry name" value="UBC_2"/>
    <property type="match status" value="1"/>
</dbReference>
<dbReference type="SMART" id="SM00212">
    <property type="entry name" value="UBCc"/>
    <property type="match status" value="1"/>
</dbReference>
<dbReference type="Proteomes" id="UP000746612">
    <property type="component" value="Unassembled WGS sequence"/>
</dbReference>
<dbReference type="EMBL" id="CAAKMV010000174">
    <property type="protein sequence ID" value="VIO63324.1"/>
    <property type="molecule type" value="Genomic_DNA"/>
</dbReference>
<evidence type="ECO:0000313" key="11">
    <source>
        <dbReference type="EMBL" id="VIO63324.1"/>
    </source>
</evidence>
<evidence type="ECO:0000256" key="8">
    <source>
        <dbReference type="RuleBase" id="RU362109"/>
    </source>
</evidence>
<dbReference type="OMA" id="THLRGQF"/>
<dbReference type="SUPFAM" id="SSF54495">
    <property type="entry name" value="UBC-like"/>
    <property type="match status" value="1"/>
</dbReference>
<proteinExistence type="inferred from homology"/>
<dbReference type="InterPro" id="IPR023313">
    <property type="entry name" value="UBQ-conjugating_AS"/>
</dbReference>
<evidence type="ECO:0000259" key="9">
    <source>
        <dbReference type="PROSITE" id="PS50127"/>
    </source>
</evidence>
<gene>
    <name evidence="11" type="ORF">FUG_LOCUS511840</name>
    <name evidence="10" type="ORF">MDCFG202_LOCUS81789</name>
</gene>
<protein>
    <recommendedName>
        <fullName evidence="3">Ubiquitin-conjugating enzyme E2 2</fullName>
    </recommendedName>
    <alternativeName>
        <fullName evidence="5">E2 ubiquitin-conjugating enzyme 2</fullName>
    </alternativeName>
    <alternativeName>
        <fullName evidence="6">Ubiquitin carrier protein UBC2</fullName>
    </alternativeName>
    <alternativeName>
        <fullName evidence="4">Ubiquitin-protein ligase UBC2</fullName>
    </alternativeName>
</protein>
<dbReference type="EMBL" id="CAJPIJ010000079">
    <property type="protein sequence ID" value="CAG1970036.1"/>
    <property type="molecule type" value="Genomic_DNA"/>
</dbReference>
<evidence type="ECO:0000256" key="5">
    <source>
        <dbReference type="ARBA" id="ARBA00042179"/>
    </source>
</evidence>
<dbReference type="InterPro" id="IPR000608">
    <property type="entry name" value="UBC"/>
</dbReference>
<keyword evidence="1" id="KW-0808">Transferase</keyword>
<dbReference type="InterPro" id="IPR009060">
    <property type="entry name" value="UBA-like_sf"/>
</dbReference>
<evidence type="ECO:0000256" key="6">
    <source>
        <dbReference type="ARBA" id="ARBA00042190"/>
    </source>
</evidence>
<keyword evidence="8" id="KW-0067">ATP-binding</keyword>
<dbReference type="PANTHER" id="PTHR24067">
    <property type="entry name" value="UBIQUITIN-CONJUGATING ENZYME E2"/>
    <property type="match status" value="1"/>
</dbReference>
<feature type="active site" description="Glycyl thioester intermediate" evidence="7">
    <location>
        <position position="89"/>
    </location>
</feature>
<evidence type="ECO:0000256" key="2">
    <source>
        <dbReference type="ARBA" id="ARBA00022786"/>
    </source>
</evidence>
<accession>A0A2H3HMN0</accession>